<dbReference type="EMBL" id="BAABFO010000004">
    <property type="protein sequence ID" value="GAA4326454.1"/>
    <property type="molecule type" value="Genomic_DNA"/>
</dbReference>
<reference evidence="6" key="1">
    <citation type="journal article" date="2019" name="Int. J. Syst. Evol. Microbiol.">
        <title>The Global Catalogue of Microorganisms (GCM) 10K type strain sequencing project: providing services to taxonomists for standard genome sequencing and annotation.</title>
        <authorList>
            <consortium name="The Broad Institute Genomics Platform"/>
            <consortium name="The Broad Institute Genome Sequencing Center for Infectious Disease"/>
            <person name="Wu L."/>
            <person name="Ma J."/>
        </authorList>
    </citation>
    <scope>NUCLEOTIDE SEQUENCE [LARGE SCALE GENOMIC DNA]</scope>
    <source>
        <strain evidence="6">JCM 17666</strain>
    </source>
</reference>
<keyword evidence="2" id="KW-0479">Metal-binding</keyword>
<name>A0ABP8GLA1_9BURK</name>
<dbReference type="Pfam" id="PF03328">
    <property type="entry name" value="HpcH_HpaI"/>
    <property type="match status" value="1"/>
</dbReference>
<dbReference type="InterPro" id="IPR040442">
    <property type="entry name" value="Pyrv_kinase-like_dom_sf"/>
</dbReference>
<dbReference type="InterPro" id="IPR050251">
    <property type="entry name" value="HpcH-HpaI_aldolase"/>
</dbReference>
<evidence type="ECO:0000313" key="5">
    <source>
        <dbReference type="EMBL" id="GAA4326454.1"/>
    </source>
</evidence>
<evidence type="ECO:0000259" key="4">
    <source>
        <dbReference type="Pfam" id="PF03328"/>
    </source>
</evidence>
<feature type="domain" description="HpcH/HpaI aldolase/citrate lyase" evidence="4">
    <location>
        <begin position="35"/>
        <end position="243"/>
    </location>
</feature>
<evidence type="ECO:0000256" key="2">
    <source>
        <dbReference type="ARBA" id="ARBA00022723"/>
    </source>
</evidence>
<evidence type="ECO:0000313" key="6">
    <source>
        <dbReference type="Proteomes" id="UP001501671"/>
    </source>
</evidence>
<dbReference type="SUPFAM" id="SSF51621">
    <property type="entry name" value="Phosphoenolpyruvate/pyruvate domain"/>
    <property type="match status" value="1"/>
</dbReference>
<dbReference type="InterPro" id="IPR015813">
    <property type="entry name" value="Pyrv/PenolPyrv_kinase-like_dom"/>
</dbReference>
<comment type="similarity">
    <text evidence="1">Belongs to the HpcH/HpaI aldolase family.</text>
</comment>
<evidence type="ECO:0000256" key="3">
    <source>
        <dbReference type="ARBA" id="ARBA00023239"/>
    </source>
</evidence>
<dbReference type="PANTHER" id="PTHR30502">
    <property type="entry name" value="2-KETO-3-DEOXY-L-RHAMNONATE ALDOLASE"/>
    <property type="match status" value="1"/>
</dbReference>
<keyword evidence="3 5" id="KW-0456">Lyase</keyword>
<organism evidence="5 6">
    <name type="scientific">Pigmentiphaga soli</name>
    <dbReference type="NCBI Taxonomy" id="1007095"/>
    <lineage>
        <taxon>Bacteria</taxon>
        <taxon>Pseudomonadati</taxon>
        <taxon>Pseudomonadota</taxon>
        <taxon>Betaproteobacteria</taxon>
        <taxon>Burkholderiales</taxon>
        <taxon>Alcaligenaceae</taxon>
        <taxon>Pigmentiphaga</taxon>
    </lineage>
</organism>
<accession>A0ABP8GLA1</accession>
<sequence length="263" mass="28390">MNDPQDNHAKRKLRAGELVLCLGVNQMRSVEVPMIAQAAGFDAIFIDLEHSATSMETAASICVAALPTGVTPIVRVSSHQPFHAARMLDCGAQGVMTPHVQNADEARAIVRNLRFPPFGQRSAYGTGPALRYRGMPQGEVNEYLNERELLVMMLETPEAIGQAEAIAAVPGVDMVHIGALDVSNMMGIPAAYRDPRMWSAFEKVARACANQGKAMGVGGARGDSALQQDLVRLGVRYLTTGSDVSYLMAGARDELRALREMPR</sequence>
<dbReference type="GO" id="GO:0016829">
    <property type="term" value="F:lyase activity"/>
    <property type="evidence" value="ECO:0007669"/>
    <property type="project" value="UniProtKB-KW"/>
</dbReference>
<evidence type="ECO:0000256" key="1">
    <source>
        <dbReference type="ARBA" id="ARBA00005568"/>
    </source>
</evidence>
<proteinExistence type="inferred from homology"/>
<comment type="caution">
    <text evidence="5">The sequence shown here is derived from an EMBL/GenBank/DDBJ whole genome shotgun (WGS) entry which is preliminary data.</text>
</comment>
<dbReference type="InterPro" id="IPR005000">
    <property type="entry name" value="Aldolase/citrate-lyase_domain"/>
</dbReference>
<dbReference type="RefSeq" id="WP_345246947.1">
    <property type="nucleotide sequence ID" value="NZ_BAABFO010000004.1"/>
</dbReference>
<dbReference type="Gene3D" id="3.20.20.60">
    <property type="entry name" value="Phosphoenolpyruvate-binding domains"/>
    <property type="match status" value="1"/>
</dbReference>
<dbReference type="PANTHER" id="PTHR30502:SF0">
    <property type="entry name" value="PHOSPHOENOLPYRUVATE CARBOXYLASE FAMILY PROTEIN"/>
    <property type="match status" value="1"/>
</dbReference>
<keyword evidence="6" id="KW-1185">Reference proteome</keyword>
<protein>
    <submittedName>
        <fullName evidence="5">Aldolase/citrate lyase family protein</fullName>
    </submittedName>
</protein>
<gene>
    <name evidence="5" type="ORF">GCM10023144_09900</name>
</gene>
<dbReference type="Proteomes" id="UP001501671">
    <property type="component" value="Unassembled WGS sequence"/>
</dbReference>